<sequence length="83" mass="9209">MINEVRLWRGTTGESDDARFAVIHVYAPPGEPLTVRLVVGADGEQKYTLGVGDVFPVRDETWTLDRVDGPGSDDWVVVLRKVL</sequence>
<dbReference type="InterPro" id="IPR045642">
    <property type="entry name" value="DUF6406"/>
</dbReference>
<dbReference type="AlphaFoldDB" id="A0A2Z5T6H5"/>
<proteinExistence type="predicted"/>
<accession>A0A2Z5T6H5</accession>
<dbReference type="EMBL" id="LC330869">
    <property type="protein sequence ID" value="BBA84056.1"/>
    <property type="molecule type" value="Genomic_DNA"/>
</dbReference>
<evidence type="ECO:0000313" key="1">
    <source>
        <dbReference type="EMBL" id="BBA84056.1"/>
    </source>
</evidence>
<dbReference type="Pfam" id="PF19944">
    <property type="entry name" value="DUF6406"/>
    <property type="match status" value="1"/>
</dbReference>
<reference evidence="1" key="1">
    <citation type="submission" date="2017-10" db="EMBL/GenBank/DDBJ databases">
        <title>Discovery of a new diol-containing polyketide by heterologous expression of a silent biosynthetic gene cluster from Streptomyces lavendulae FRI-5.</title>
        <authorList>
            <person name="Pait I.G.U."/>
            <person name="Kitani S."/>
            <person name="Roslan F.W."/>
            <person name="Ulanova D."/>
            <person name="Arai M."/>
            <person name="Ikeda H."/>
            <person name="Nihira T."/>
        </authorList>
    </citation>
    <scope>NUCLEOTIDE SEQUENCE</scope>
    <source>
        <strain evidence="1">FRI-5</strain>
    </source>
</reference>
<organism evidence="1">
    <name type="scientific">Streptomyces lavendulae</name>
    <dbReference type="NCBI Taxonomy" id="1914"/>
    <lineage>
        <taxon>Bacteria</taxon>
        <taxon>Bacillati</taxon>
        <taxon>Actinomycetota</taxon>
        <taxon>Actinomycetes</taxon>
        <taxon>Kitasatosporales</taxon>
        <taxon>Streptomycetaceae</taxon>
        <taxon>Streptomyces</taxon>
    </lineage>
</organism>
<protein>
    <submittedName>
        <fullName evidence="1">Uncharacterized protein</fullName>
    </submittedName>
</protein>
<name>A0A2Z5T6H5_STRLA</name>